<dbReference type="Proteomes" id="UP000235220">
    <property type="component" value="Chromosome 5"/>
</dbReference>
<dbReference type="STRING" id="51240.A0A2I4HU98"/>
<dbReference type="AlphaFoldDB" id="A0A2I4HU98"/>
<evidence type="ECO:0000313" key="1">
    <source>
        <dbReference type="Proteomes" id="UP000235220"/>
    </source>
</evidence>
<dbReference type="FunFam" id="3.30.70.270:FF:000003">
    <property type="entry name" value="Transposon Ty3-G Gag-Pol polyprotein"/>
    <property type="match status" value="1"/>
</dbReference>
<dbReference type="InterPro" id="IPR043128">
    <property type="entry name" value="Rev_trsase/Diguanyl_cyclase"/>
</dbReference>
<evidence type="ECO:0000313" key="2">
    <source>
        <dbReference type="RefSeq" id="XP_018859740.2"/>
    </source>
</evidence>
<dbReference type="FunFam" id="3.30.70.270:FF:000020">
    <property type="entry name" value="Transposon Tf2-6 polyprotein-like Protein"/>
    <property type="match status" value="1"/>
</dbReference>
<keyword evidence="1" id="KW-1185">Reference proteome</keyword>
<dbReference type="Gene3D" id="3.30.70.270">
    <property type="match status" value="2"/>
</dbReference>
<dbReference type="CDD" id="cd01647">
    <property type="entry name" value="RT_LTR"/>
    <property type="match status" value="1"/>
</dbReference>
<dbReference type="GeneID" id="109021546"/>
<reference evidence="2" key="1">
    <citation type="submission" date="2025-08" db="UniProtKB">
        <authorList>
            <consortium name="RefSeq"/>
        </authorList>
    </citation>
    <scope>IDENTIFICATION</scope>
    <source>
        <tissue evidence="2">Leaves</tissue>
    </source>
</reference>
<dbReference type="Gramene" id="Jr05_10550_p1">
    <property type="protein sequence ID" value="cds.Jr05_10550_p1"/>
    <property type="gene ID" value="Jr05_10550"/>
</dbReference>
<protein>
    <submittedName>
        <fullName evidence="2">Uncharacterized mitochondrial protein AtMg00860-like</fullName>
    </submittedName>
</protein>
<accession>A0A2I4HU98</accession>
<dbReference type="KEGG" id="jre:109021546"/>
<name>A0A2I4HU98_JUGRE</name>
<gene>
    <name evidence="2" type="primary">LOC109021546</name>
</gene>
<dbReference type="InterPro" id="IPR043502">
    <property type="entry name" value="DNA/RNA_pol_sf"/>
</dbReference>
<dbReference type="Pfam" id="PF17919">
    <property type="entry name" value="RT_RNaseH_2"/>
    <property type="match status" value="1"/>
</dbReference>
<proteinExistence type="predicted"/>
<dbReference type="PANTHER" id="PTHR33064">
    <property type="entry name" value="POL PROTEIN"/>
    <property type="match status" value="1"/>
</dbReference>
<dbReference type="InterPro" id="IPR051320">
    <property type="entry name" value="Viral_Replic_Matur_Polypro"/>
</dbReference>
<dbReference type="InterPro" id="IPR000477">
    <property type="entry name" value="RT_dom"/>
</dbReference>
<dbReference type="SUPFAM" id="SSF56672">
    <property type="entry name" value="DNA/RNA polymerases"/>
    <property type="match status" value="1"/>
</dbReference>
<dbReference type="PROSITE" id="PS50878">
    <property type="entry name" value="RT_POL"/>
    <property type="match status" value="1"/>
</dbReference>
<dbReference type="PANTHER" id="PTHR33064:SF37">
    <property type="entry name" value="RIBONUCLEASE H"/>
    <property type="match status" value="1"/>
</dbReference>
<sequence>MPFGLTNAPTTFMDLMNRIFRQYLGSFVVVFIDDISIYSRNDEEHKEHLRIVLKTLQEHQLYAKLSKYAFWLREVKFLGHVISSKGVVVDPPKIESVMEWQKPTNAHEVLTFLGLAGYYRRFVEGFSKLFGPLTTLKKKNAMFVWSEDYEKSFQELKRKLTTASVLALPKPQKLYVAFNDASKMGLGCVLMQEERVVAYAL</sequence>
<dbReference type="RefSeq" id="XP_018859740.2">
    <property type="nucleotide sequence ID" value="XM_019004195.2"/>
</dbReference>
<dbReference type="OrthoDB" id="415724at2759"/>
<dbReference type="Pfam" id="PF00078">
    <property type="entry name" value="RVT_1"/>
    <property type="match status" value="1"/>
</dbReference>
<organism evidence="1 2">
    <name type="scientific">Juglans regia</name>
    <name type="common">English walnut</name>
    <dbReference type="NCBI Taxonomy" id="51240"/>
    <lineage>
        <taxon>Eukaryota</taxon>
        <taxon>Viridiplantae</taxon>
        <taxon>Streptophyta</taxon>
        <taxon>Embryophyta</taxon>
        <taxon>Tracheophyta</taxon>
        <taxon>Spermatophyta</taxon>
        <taxon>Magnoliopsida</taxon>
        <taxon>eudicotyledons</taxon>
        <taxon>Gunneridae</taxon>
        <taxon>Pentapetalae</taxon>
        <taxon>rosids</taxon>
        <taxon>fabids</taxon>
        <taxon>Fagales</taxon>
        <taxon>Juglandaceae</taxon>
        <taxon>Juglans</taxon>
    </lineage>
</organism>
<dbReference type="InterPro" id="IPR041577">
    <property type="entry name" value="RT_RNaseH_2"/>
</dbReference>